<dbReference type="InterPro" id="IPR015854">
    <property type="entry name" value="ABC_transpr_LolD-like"/>
</dbReference>
<evidence type="ECO:0000259" key="5">
    <source>
        <dbReference type="PROSITE" id="PS50893"/>
    </source>
</evidence>
<proteinExistence type="inferred from homology"/>
<keyword evidence="7" id="KW-1185">Reference proteome</keyword>
<evidence type="ECO:0000313" key="7">
    <source>
        <dbReference type="Proteomes" id="UP001314796"/>
    </source>
</evidence>
<name>A0ABS2NRE3_9FIRM</name>
<dbReference type="InterPro" id="IPR017871">
    <property type="entry name" value="ABC_transporter-like_CS"/>
</dbReference>
<keyword evidence="2" id="KW-0813">Transport</keyword>
<reference evidence="6 7" key="1">
    <citation type="submission" date="2021-01" db="EMBL/GenBank/DDBJ databases">
        <title>Genomic Encyclopedia of Type Strains, Phase IV (KMG-IV): sequencing the most valuable type-strain genomes for metagenomic binning, comparative biology and taxonomic classification.</title>
        <authorList>
            <person name="Goeker M."/>
        </authorList>
    </citation>
    <scope>NUCLEOTIDE SEQUENCE [LARGE SCALE GENOMIC DNA]</scope>
    <source>
        <strain evidence="6 7">DSM 25890</strain>
    </source>
</reference>
<dbReference type="InterPro" id="IPR027417">
    <property type="entry name" value="P-loop_NTPase"/>
</dbReference>
<dbReference type="PROSITE" id="PS50893">
    <property type="entry name" value="ABC_TRANSPORTER_2"/>
    <property type="match status" value="1"/>
</dbReference>
<evidence type="ECO:0000256" key="4">
    <source>
        <dbReference type="ARBA" id="ARBA00022840"/>
    </source>
</evidence>
<organism evidence="6 7">
    <name type="scientific">Alkaliphilus hydrothermalis</name>
    <dbReference type="NCBI Taxonomy" id="1482730"/>
    <lineage>
        <taxon>Bacteria</taxon>
        <taxon>Bacillati</taxon>
        <taxon>Bacillota</taxon>
        <taxon>Clostridia</taxon>
        <taxon>Peptostreptococcales</taxon>
        <taxon>Natronincolaceae</taxon>
        <taxon>Alkaliphilus</taxon>
    </lineage>
</organism>
<dbReference type="CDD" id="cd03255">
    <property type="entry name" value="ABC_MJ0796_LolCDE_FtsE"/>
    <property type="match status" value="1"/>
</dbReference>
<dbReference type="Gene3D" id="3.40.50.300">
    <property type="entry name" value="P-loop containing nucleotide triphosphate hydrolases"/>
    <property type="match status" value="1"/>
</dbReference>
<dbReference type="SMART" id="SM00382">
    <property type="entry name" value="AAA"/>
    <property type="match status" value="1"/>
</dbReference>
<gene>
    <name evidence="6" type="ORF">JOC73_002100</name>
</gene>
<keyword evidence="3" id="KW-0547">Nucleotide-binding</keyword>
<evidence type="ECO:0000313" key="6">
    <source>
        <dbReference type="EMBL" id="MBM7615530.1"/>
    </source>
</evidence>
<dbReference type="EMBL" id="JAFBEE010000014">
    <property type="protein sequence ID" value="MBM7615530.1"/>
    <property type="molecule type" value="Genomic_DNA"/>
</dbReference>
<dbReference type="InterPro" id="IPR017911">
    <property type="entry name" value="MacB-like_ATP-bd"/>
</dbReference>
<dbReference type="PANTHER" id="PTHR24220">
    <property type="entry name" value="IMPORT ATP-BINDING PROTEIN"/>
    <property type="match status" value="1"/>
</dbReference>
<dbReference type="InterPro" id="IPR003439">
    <property type="entry name" value="ABC_transporter-like_ATP-bd"/>
</dbReference>
<feature type="domain" description="ABC transporter" evidence="5">
    <location>
        <begin position="5"/>
        <end position="223"/>
    </location>
</feature>
<evidence type="ECO:0000256" key="2">
    <source>
        <dbReference type="ARBA" id="ARBA00022448"/>
    </source>
</evidence>
<evidence type="ECO:0000256" key="1">
    <source>
        <dbReference type="ARBA" id="ARBA00005417"/>
    </source>
</evidence>
<dbReference type="PROSITE" id="PS00211">
    <property type="entry name" value="ABC_TRANSPORTER_1"/>
    <property type="match status" value="1"/>
</dbReference>
<dbReference type="PANTHER" id="PTHR24220:SF689">
    <property type="entry name" value="LIPOPROTEIN-RELEASING SYSTEM ATP-BINDING PROTEIN LOLD"/>
    <property type="match status" value="1"/>
</dbReference>
<keyword evidence="4 6" id="KW-0067">ATP-binding</keyword>
<sequence length="223" mass="24538">MEALLEFKDVTFGYVDGGKRVEILNDVNVSFAKGIFYTIIGPSGSGKTTTLALASALDVPRKGKIHFLGKDIKKIGYSKHRRENVVLIFQNYNLINYLTAIENVVLGMEVSNSYKGERKKKALKLLNDLGLTEDEAKRNVLKLSGGQQQRVAIARALASNADIILADEPTGNLDQDTAREITTILQELAHKYHKCVIVVSHSQEVADASDIAFHLKNGTLVEV</sequence>
<protein>
    <submittedName>
        <fullName evidence="6">ABC transport system ATP-binding protein</fullName>
    </submittedName>
</protein>
<comment type="caution">
    <text evidence="6">The sequence shown here is derived from an EMBL/GenBank/DDBJ whole genome shotgun (WGS) entry which is preliminary data.</text>
</comment>
<evidence type="ECO:0000256" key="3">
    <source>
        <dbReference type="ARBA" id="ARBA00022741"/>
    </source>
</evidence>
<dbReference type="GO" id="GO:0005524">
    <property type="term" value="F:ATP binding"/>
    <property type="evidence" value="ECO:0007669"/>
    <property type="project" value="UniProtKB-KW"/>
</dbReference>
<dbReference type="Pfam" id="PF00005">
    <property type="entry name" value="ABC_tran"/>
    <property type="match status" value="1"/>
</dbReference>
<dbReference type="SUPFAM" id="SSF52540">
    <property type="entry name" value="P-loop containing nucleoside triphosphate hydrolases"/>
    <property type="match status" value="1"/>
</dbReference>
<accession>A0ABS2NRE3</accession>
<dbReference type="InterPro" id="IPR003593">
    <property type="entry name" value="AAA+_ATPase"/>
</dbReference>
<comment type="similarity">
    <text evidence="1">Belongs to the ABC transporter superfamily.</text>
</comment>
<dbReference type="Proteomes" id="UP001314796">
    <property type="component" value="Unassembled WGS sequence"/>
</dbReference>
<dbReference type="RefSeq" id="WP_204402859.1">
    <property type="nucleotide sequence ID" value="NZ_JAFBEE010000014.1"/>
</dbReference>